<evidence type="ECO:0000259" key="2">
    <source>
        <dbReference type="PROSITE" id="PS51767"/>
    </source>
</evidence>
<dbReference type="PROSITE" id="PS51767">
    <property type="entry name" value="PEPTIDASE_A1"/>
    <property type="match status" value="1"/>
</dbReference>
<sequence length="181" mass="20686">MYVSTDVYERLIQSGKKPGFFQLLATKTVSAVWHVADLGDKMALRVNDLYLPICWKPRTSAKEFRNQFSSLVLSVKNDDNTNVRFEMTPESYLIASPQGNVCLAILNGDDVGLSNLNIIGDKFMLDKLVIYDYENKQIGWSPSDCKWKSNSRRNFLHAYYLFHVIVLSGLVVPMFLNSLFM</sequence>
<reference evidence="3" key="1">
    <citation type="submission" date="2022-12" db="EMBL/GenBank/DDBJ databases">
        <title>Draft genome assemblies for two species of Escallonia (Escalloniales).</title>
        <authorList>
            <person name="Chanderbali A."/>
            <person name="Dervinis C."/>
            <person name="Anghel I."/>
            <person name="Soltis D."/>
            <person name="Soltis P."/>
            <person name="Zapata F."/>
        </authorList>
    </citation>
    <scope>NUCLEOTIDE SEQUENCE</scope>
    <source>
        <strain evidence="3">UCBG92.1500</strain>
        <tissue evidence="3">Leaf</tissue>
    </source>
</reference>
<evidence type="ECO:0000313" key="3">
    <source>
        <dbReference type="EMBL" id="KAK2976163.1"/>
    </source>
</evidence>
<dbReference type="InterPro" id="IPR021109">
    <property type="entry name" value="Peptidase_aspartic_dom_sf"/>
</dbReference>
<dbReference type="EMBL" id="JAVXUO010002112">
    <property type="protein sequence ID" value="KAK2976163.1"/>
    <property type="molecule type" value="Genomic_DNA"/>
</dbReference>
<dbReference type="Pfam" id="PF14541">
    <property type="entry name" value="TAXi_C"/>
    <property type="match status" value="1"/>
</dbReference>
<evidence type="ECO:0000256" key="1">
    <source>
        <dbReference type="SAM" id="Phobius"/>
    </source>
</evidence>
<proteinExistence type="predicted"/>
<dbReference type="SUPFAM" id="SSF50630">
    <property type="entry name" value="Acid proteases"/>
    <property type="match status" value="1"/>
</dbReference>
<dbReference type="Gene3D" id="2.40.70.10">
    <property type="entry name" value="Acid Proteases"/>
    <property type="match status" value="1"/>
</dbReference>
<name>A0AA88QZA9_9ASTE</name>
<dbReference type="AlphaFoldDB" id="A0AA88QZA9"/>
<protein>
    <recommendedName>
        <fullName evidence="2">Peptidase A1 domain-containing protein</fullName>
    </recommendedName>
</protein>
<organism evidence="3 4">
    <name type="scientific">Escallonia rubra</name>
    <dbReference type="NCBI Taxonomy" id="112253"/>
    <lineage>
        <taxon>Eukaryota</taxon>
        <taxon>Viridiplantae</taxon>
        <taxon>Streptophyta</taxon>
        <taxon>Embryophyta</taxon>
        <taxon>Tracheophyta</taxon>
        <taxon>Spermatophyta</taxon>
        <taxon>Magnoliopsida</taxon>
        <taxon>eudicotyledons</taxon>
        <taxon>Gunneridae</taxon>
        <taxon>Pentapetalae</taxon>
        <taxon>asterids</taxon>
        <taxon>campanulids</taxon>
        <taxon>Escalloniales</taxon>
        <taxon>Escalloniaceae</taxon>
        <taxon>Escallonia</taxon>
    </lineage>
</organism>
<dbReference type="InterPro" id="IPR033121">
    <property type="entry name" value="PEPTIDASE_A1"/>
</dbReference>
<keyword evidence="1" id="KW-0812">Transmembrane</keyword>
<dbReference type="InterPro" id="IPR032799">
    <property type="entry name" value="TAXi_C"/>
</dbReference>
<keyword evidence="4" id="KW-1185">Reference proteome</keyword>
<keyword evidence="1" id="KW-1133">Transmembrane helix</keyword>
<feature type="domain" description="Peptidase A1" evidence="2">
    <location>
        <begin position="1"/>
        <end position="141"/>
    </location>
</feature>
<gene>
    <name evidence="3" type="ORF">RJ640_001091</name>
</gene>
<accession>A0AA88QZA9</accession>
<comment type="caution">
    <text evidence="3">The sequence shown here is derived from an EMBL/GenBank/DDBJ whole genome shotgun (WGS) entry which is preliminary data.</text>
</comment>
<feature type="transmembrane region" description="Helical" evidence="1">
    <location>
        <begin position="158"/>
        <end position="176"/>
    </location>
</feature>
<dbReference type="Proteomes" id="UP001187471">
    <property type="component" value="Unassembled WGS sequence"/>
</dbReference>
<evidence type="ECO:0000313" key="4">
    <source>
        <dbReference type="Proteomes" id="UP001187471"/>
    </source>
</evidence>
<keyword evidence="1" id="KW-0472">Membrane</keyword>